<dbReference type="InterPro" id="IPR006750">
    <property type="entry name" value="YdcZ"/>
</dbReference>
<protein>
    <submittedName>
        <fullName evidence="2">Transporter family-2 protein</fullName>
    </submittedName>
</protein>
<organism evidence="2 5">
    <name type="scientific">Pseudomonas delhiensis</name>
    <dbReference type="NCBI Taxonomy" id="366289"/>
    <lineage>
        <taxon>Bacteria</taxon>
        <taxon>Pseudomonadati</taxon>
        <taxon>Pseudomonadota</taxon>
        <taxon>Gammaproteobacteria</taxon>
        <taxon>Pseudomonadales</taxon>
        <taxon>Pseudomonadaceae</taxon>
        <taxon>Pseudomonas</taxon>
    </lineage>
</organism>
<dbReference type="EMBL" id="FZPC01000021">
    <property type="protein sequence ID" value="SNT32856.1"/>
    <property type="molecule type" value="Genomic_DNA"/>
</dbReference>
<sequence length="152" mass="15528">MSKILLISLAISVGGLVALQAGSNAFLGRQLGHPLSASLASLGVSLGVVVLALVIMRVPLPAGAGVAATPWWSWLGGLFGAAYLTVAVMLAPRLGGATFLACVVAGQMLVSALCDQFGWIGFPVRRLSAEGVLALLLIVAGVLLLQWRGRLA</sequence>
<proteinExistence type="predicted"/>
<keyword evidence="1" id="KW-0812">Transmembrane</keyword>
<feature type="transmembrane region" description="Helical" evidence="1">
    <location>
        <begin position="37"/>
        <end position="59"/>
    </location>
</feature>
<reference evidence="2 5" key="1">
    <citation type="submission" date="2016-10" db="EMBL/GenBank/DDBJ databases">
        <authorList>
            <person name="de Groot N.N."/>
        </authorList>
    </citation>
    <scope>NUCLEOTIDE SEQUENCE [LARGE SCALE GENOMIC DNA]</scope>
    <source>
        <strain evidence="2 5">CCM 7361</strain>
    </source>
</reference>
<dbReference type="Proteomes" id="UP000198309">
    <property type="component" value="Unassembled WGS sequence"/>
</dbReference>
<evidence type="ECO:0000313" key="4">
    <source>
        <dbReference type="Proteomes" id="UP000198309"/>
    </source>
</evidence>
<name>A0A239LQL8_9PSED</name>
<evidence type="ECO:0000313" key="5">
    <source>
        <dbReference type="Proteomes" id="UP000199693"/>
    </source>
</evidence>
<reference evidence="3 4" key="2">
    <citation type="submission" date="2017-06" db="EMBL/GenBank/DDBJ databases">
        <authorList>
            <person name="Varghese N."/>
            <person name="Submissions S."/>
        </authorList>
    </citation>
    <scope>NUCLEOTIDE SEQUENCE [LARGE SCALE GENOMIC DNA]</scope>
    <source>
        <strain evidence="3 4">RLD-1</strain>
    </source>
</reference>
<dbReference type="GO" id="GO:0005886">
    <property type="term" value="C:plasma membrane"/>
    <property type="evidence" value="ECO:0007669"/>
    <property type="project" value="TreeGrafter"/>
</dbReference>
<dbReference type="PANTHER" id="PTHR34821:SF2">
    <property type="entry name" value="INNER MEMBRANE PROTEIN YDCZ"/>
    <property type="match status" value="1"/>
</dbReference>
<keyword evidence="4" id="KW-1185">Reference proteome</keyword>
<dbReference type="PANTHER" id="PTHR34821">
    <property type="entry name" value="INNER MEMBRANE PROTEIN YDCZ"/>
    <property type="match status" value="1"/>
</dbReference>
<keyword evidence="1" id="KW-0472">Membrane</keyword>
<evidence type="ECO:0000256" key="1">
    <source>
        <dbReference type="SAM" id="Phobius"/>
    </source>
</evidence>
<gene>
    <name evidence="2" type="ORF">SAMN05216189_102562</name>
    <name evidence="3" type="ORF">SAMN06295949_121107</name>
</gene>
<evidence type="ECO:0000313" key="3">
    <source>
        <dbReference type="EMBL" id="SNT32856.1"/>
    </source>
</evidence>
<dbReference type="RefSeq" id="WP_089393102.1">
    <property type="nucleotide sequence ID" value="NZ_FNEC01000025.1"/>
</dbReference>
<feature type="transmembrane region" description="Helical" evidence="1">
    <location>
        <begin position="97"/>
        <end position="115"/>
    </location>
</feature>
<keyword evidence="1" id="KW-1133">Transmembrane helix</keyword>
<dbReference type="Pfam" id="PF04657">
    <property type="entry name" value="DMT_YdcZ"/>
    <property type="match status" value="1"/>
</dbReference>
<dbReference type="Proteomes" id="UP000199693">
    <property type="component" value="Unassembled WGS sequence"/>
</dbReference>
<dbReference type="EMBL" id="FNEC01000025">
    <property type="protein sequence ID" value="SDJ93407.1"/>
    <property type="molecule type" value="Genomic_DNA"/>
</dbReference>
<dbReference type="AlphaFoldDB" id="A0A239LQL8"/>
<evidence type="ECO:0000313" key="2">
    <source>
        <dbReference type="EMBL" id="SDJ93407.1"/>
    </source>
</evidence>
<feature type="transmembrane region" description="Helical" evidence="1">
    <location>
        <begin position="71"/>
        <end position="91"/>
    </location>
</feature>
<accession>A0A239LQL8</accession>
<feature type="transmembrane region" description="Helical" evidence="1">
    <location>
        <begin position="127"/>
        <end position="147"/>
    </location>
</feature>